<dbReference type="Gene3D" id="3.40.50.1820">
    <property type="entry name" value="alpha/beta hydrolase"/>
    <property type="match status" value="1"/>
</dbReference>
<dbReference type="EMBL" id="FOVJ01000004">
    <property type="protein sequence ID" value="SFN89927.1"/>
    <property type="molecule type" value="Genomic_DNA"/>
</dbReference>
<dbReference type="RefSeq" id="WP_143071955.1">
    <property type="nucleotide sequence ID" value="NZ_FOVJ01000004.1"/>
</dbReference>
<evidence type="ECO:0000259" key="2">
    <source>
        <dbReference type="Pfam" id="PF00561"/>
    </source>
</evidence>
<proteinExistence type="predicted"/>
<dbReference type="Pfam" id="PF00561">
    <property type="entry name" value="Abhydrolase_1"/>
    <property type="match status" value="1"/>
</dbReference>
<evidence type="ECO:0000313" key="4">
    <source>
        <dbReference type="Proteomes" id="UP000183107"/>
    </source>
</evidence>
<dbReference type="PANTHER" id="PTHR43329">
    <property type="entry name" value="EPOXIDE HYDROLASE"/>
    <property type="match status" value="1"/>
</dbReference>
<dbReference type="PRINTS" id="PR00412">
    <property type="entry name" value="EPOXHYDRLASE"/>
</dbReference>
<accession>A0A1I5CSM7</accession>
<reference evidence="4" key="1">
    <citation type="submission" date="2016-10" db="EMBL/GenBank/DDBJ databases">
        <authorList>
            <person name="Varghese N."/>
        </authorList>
    </citation>
    <scope>NUCLEOTIDE SEQUENCE [LARGE SCALE GENOMIC DNA]</scope>
    <source>
        <strain evidence="4">Nsp8</strain>
    </source>
</reference>
<organism evidence="3 4">
    <name type="scientific">Nitrosospira briensis</name>
    <dbReference type="NCBI Taxonomy" id="35799"/>
    <lineage>
        <taxon>Bacteria</taxon>
        <taxon>Pseudomonadati</taxon>
        <taxon>Pseudomonadota</taxon>
        <taxon>Betaproteobacteria</taxon>
        <taxon>Nitrosomonadales</taxon>
        <taxon>Nitrosomonadaceae</taxon>
        <taxon>Nitrosospira</taxon>
    </lineage>
</organism>
<dbReference type="SUPFAM" id="SSF53474">
    <property type="entry name" value="alpha/beta-Hydrolases"/>
    <property type="match status" value="1"/>
</dbReference>
<gene>
    <name evidence="3" type="ORF">SAMN05216386_2123</name>
</gene>
<dbReference type="Proteomes" id="UP000183107">
    <property type="component" value="Unassembled WGS sequence"/>
</dbReference>
<evidence type="ECO:0000313" key="3">
    <source>
        <dbReference type="EMBL" id="SFN89927.1"/>
    </source>
</evidence>
<evidence type="ECO:0000256" key="1">
    <source>
        <dbReference type="ARBA" id="ARBA00022801"/>
    </source>
</evidence>
<dbReference type="PRINTS" id="PR00111">
    <property type="entry name" value="ABHYDROLASE"/>
</dbReference>
<dbReference type="GO" id="GO:0016787">
    <property type="term" value="F:hydrolase activity"/>
    <property type="evidence" value="ECO:0007669"/>
    <property type="project" value="UniProtKB-KW"/>
</dbReference>
<protein>
    <submittedName>
        <fullName evidence="3">Pimeloyl-ACP methyl ester carboxylesterase</fullName>
    </submittedName>
</protein>
<dbReference type="InterPro" id="IPR000073">
    <property type="entry name" value="AB_hydrolase_1"/>
</dbReference>
<dbReference type="OrthoDB" id="64748at2"/>
<dbReference type="InterPro" id="IPR029058">
    <property type="entry name" value="AB_hydrolase_fold"/>
</dbReference>
<sequence length="313" mass="35286">MPGRAKKLSFIRNRSRERRLKVMLEEPELRHERIAGDGVDLHVVTAGTGPPIILLHGFPENWRSWRLQIPALAATGFSVLAPDLRGYNLSDRPAEQSGYRLNHLVADVAALVRSTGYARACIAGHDWGGIIAWTFAGQHPELVDKLVILNAPHPKIYLEKVRYPPQMVRSWYVLFFLLPRLPEFVLSAGNYRAIRNMFKRGPARKETFSDVDIEEYVVPLSQPRALNAALDYYRANLKIATLRTFARSAPIGAETLVIWGEHDPALGIELLEGLDEVAPRVRIHRISSSSHWVQNEAPAEVNRILIPFLKDSS</sequence>
<feature type="domain" description="AB hydrolase-1" evidence="2">
    <location>
        <begin position="50"/>
        <end position="297"/>
    </location>
</feature>
<name>A0A1I5CSM7_9PROT</name>
<keyword evidence="4" id="KW-1185">Reference proteome</keyword>
<dbReference type="AlphaFoldDB" id="A0A1I5CSM7"/>
<keyword evidence="1" id="KW-0378">Hydrolase</keyword>
<dbReference type="InterPro" id="IPR000639">
    <property type="entry name" value="Epox_hydrolase-like"/>
</dbReference>